<dbReference type="OrthoDB" id="409173at2759"/>
<dbReference type="EMBL" id="FP929125">
    <property type="protein sequence ID" value="CBX94716.1"/>
    <property type="molecule type" value="Genomic_DNA"/>
</dbReference>
<dbReference type="InParanoid" id="E4ZU06"/>
<dbReference type="eggNOG" id="KOG1558">
    <property type="taxonomic scope" value="Eukaryota"/>
</dbReference>
<feature type="region of interest" description="Disordered" evidence="1">
    <location>
        <begin position="60"/>
        <end position="103"/>
    </location>
</feature>
<evidence type="ECO:0000313" key="3">
    <source>
        <dbReference type="Proteomes" id="UP000002668"/>
    </source>
</evidence>
<dbReference type="VEuPathDB" id="FungiDB:LEMA_P117190.1"/>
<dbReference type="Proteomes" id="UP000002668">
    <property type="component" value="Genome"/>
</dbReference>
<evidence type="ECO:0000256" key="1">
    <source>
        <dbReference type="SAM" id="MobiDB-lite"/>
    </source>
</evidence>
<gene>
    <name evidence="2" type="ORF">LEMA_P117190.1</name>
</gene>
<accession>E4ZU06</accession>
<protein>
    <submittedName>
        <fullName evidence="2">Predicted protein</fullName>
    </submittedName>
</protein>
<keyword evidence="3" id="KW-1185">Reference proteome</keyword>
<dbReference type="HOGENOM" id="CLU_2264245_0_0_1"/>
<reference evidence="3" key="1">
    <citation type="journal article" date="2011" name="Nat. Commun.">
        <title>Effector diversification within compartments of the Leptosphaeria maculans genome affected by Repeat-Induced Point mutations.</title>
        <authorList>
            <person name="Rouxel T."/>
            <person name="Grandaubert J."/>
            <person name="Hane J.K."/>
            <person name="Hoede C."/>
            <person name="van de Wouw A.P."/>
            <person name="Couloux A."/>
            <person name="Dominguez V."/>
            <person name="Anthouard V."/>
            <person name="Bally P."/>
            <person name="Bourras S."/>
            <person name="Cozijnsen A.J."/>
            <person name="Ciuffetti L.M."/>
            <person name="Degrave A."/>
            <person name="Dilmaghani A."/>
            <person name="Duret L."/>
            <person name="Fudal I."/>
            <person name="Goodwin S.B."/>
            <person name="Gout L."/>
            <person name="Glaser N."/>
            <person name="Linglin J."/>
            <person name="Kema G.H.J."/>
            <person name="Lapalu N."/>
            <person name="Lawrence C.B."/>
            <person name="May K."/>
            <person name="Meyer M."/>
            <person name="Ollivier B."/>
            <person name="Poulain J."/>
            <person name="Schoch C.L."/>
            <person name="Simon A."/>
            <person name="Spatafora J.W."/>
            <person name="Stachowiak A."/>
            <person name="Turgeon B.G."/>
            <person name="Tyler B.M."/>
            <person name="Vincent D."/>
            <person name="Weissenbach J."/>
            <person name="Amselem J."/>
            <person name="Quesneville H."/>
            <person name="Oliver R.P."/>
            <person name="Wincker P."/>
            <person name="Balesdent M.-H."/>
            <person name="Howlett B.J."/>
        </authorList>
    </citation>
    <scope>NUCLEOTIDE SEQUENCE [LARGE SCALE GENOMIC DNA]</scope>
    <source>
        <strain evidence="3">JN3 / isolate v23.1.3 / race Av1-4-5-6-7-8</strain>
    </source>
</reference>
<dbReference type="STRING" id="985895.E4ZU06"/>
<name>E4ZU06_LEPMJ</name>
<organism evidence="3">
    <name type="scientific">Leptosphaeria maculans (strain JN3 / isolate v23.1.3 / race Av1-4-5-6-7-8)</name>
    <name type="common">Blackleg fungus</name>
    <name type="synonym">Phoma lingam</name>
    <dbReference type="NCBI Taxonomy" id="985895"/>
    <lineage>
        <taxon>Eukaryota</taxon>
        <taxon>Fungi</taxon>
        <taxon>Dikarya</taxon>
        <taxon>Ascomycota</taxon>
        <taxon>Pezizomycotina</taxon>
        <taxon>Dothideomycetes</taxon>
        <taxon>Pleosporomycetidae</taxon>
        <taxon>Pleosporales</taxon>
        <taxon>Pleosporineae</taxon>
        <taxon>Leptosphaeriaceae</taxon>
        <taxon>Plenodomus</taxon>
        <taxon>Plenodomus lingam/Leptosphaeria maculans species complex</taxon>
    </lineage>
</organism>
<sequence>MNCPSRTDEDVLLNPGWNQNPPRFAADLTTCEDLNGIANAREVGEADRLSSGARALRRCHVEHENGPEKEKQLGSQGEGVKRSSQGTSKERNPNECCGSRHGC</sequence>
<feature type="compositionally biased region" description="Basic and acidic residues" evidence="1">
    <location>
        <begin position="60"/>
        <end position="72"/>
    </location>
</feature>
<proteinExistence type="predicted"/>
<dbReference type="AlphaFoldDB" id="E4ZU06"/>
<evidence type="ECO:0000313" key="2">
    <source>
        <dbReference type="EMBL" id="CBX94716.1"/>
    </source>
</evidence>